<dbReference type="PANTHER" id="PTHR12001">
    <property type="entry name" value="GERANYLGERANYL PYROPHOSPHATE SYNTHASE"/>
    <property type="match status" value="1"/>
</dbReference>
<keyword evidence="3 6" id="KW-0808">Transferase</keyword>
<organism evidence="7 8">
    <name type="scientific">Symbiobacterium thermophilum</name>
    <dbReference type="NCBI Taxonomy" id="2734"/>
    <lineage>
        <taxon>Bacteria</taxon>
        <taxon>Bacillati</taxon>
        <taxon>Bacillota</taxon>
        <taxon>Clostridia</taxon>
        <taxon>Eubacteriales</taxon>
        <taxon>Symbiobacteriaceae</taxon>
        <taxon>Symbiobacterium</taxon>
    </lineage>
</organism>
<dbReference type="Pfam" id="PF00348">
    <property type="entry name" value="polyprenyl_synt"/>
    <property type="match status" value="1"/>
</dbReference>
<dbReference type="CDD" id="cd00685">
    <property type="entry name" value="Trans_IPPS_HT"/>
    <property type="match status" value="1"/>
</dbReference>
<evidence type="ECO:0000256" key="2">
    <source>
        <dbReference type="ARBA" id="ARBA00006706"/>
    </source>
</evidence>
<dbReference type="InterPro" id="IPR033749">
    <property type="entry name" value="Polyprenyl_synt_CS"/>
</dbReference>
<dbReference type="SUPFAM" id="SSF48576">
    <property type="entry name" value="Terpenoid synthases"/>
    <property type="match status" value="1"/>
</dbReference>
<evidence type="ECO:0000256" key="4">
    <source>
        <dbReference type="ARBA" id="ARBA00022723"/>
    </source>
</evidence>
<evidence type="ECO:0000256" key="1">
    <source>
        <dbReference type="ARBA" id="ARBA00001946"/>
    </source>
</evidence>
<name>A0A953I8Z0_SYMTR</name>
<comment type="similarity">
    <text evidence="2 6">Belongs to the FPP/GGPP synthase family.</text>
</comment>
<dbReference type="AlphaFoldDB" id="A0A953I8Z0"/>
<dbReference type="InterPro" id="IPR008949">
    <property type="entry name" value="Isoprenoid_synthase_dom_sf"/>
</dbReference>
<dbReference type="PANTHER" id="PTHR12001:SF69">
    <property type="entry name" value="ALL TRANS-POLYPRENYL-DIPHOSPHATE SYNTHASE PDSS1"/>
    <property type="match status" value="1"/>
</dbReference>
<comment type="caution">
    <text evidence="7">The sequence shown here is derived from an EMBL/GenBank/DDBJ whole genome shotgun (WGS) entry which is preliminary data.</text>
</comment>
<evidence type="ECO:0000256" key="5">
    <source>
        <dbReference type="ARBA" id="ARBA00022842"/>
    </source>
</evidence>
<dbReference type="PROSITE" id="PS00723">
    <property type="entry name" value="POLYPRENYL_SYNTHASE_1"/>
    <property type="match status" value="1"/>
</dbReference>
<dbReference type="GO" id="GO:0008299">
    <property type="term" value="P:isoprenoid biosynthetic process"/>
    <property type="evidence" value="ECO:0007669"/>
    <property type="project" value="InterPro"/>
</dbReference>
<keyword evidence="4" id="KW-0479">Metal-binding</keyword>
<sequence length="359" mass="39511">MISQARCTAAGSSFRTRSVRPWERAGDQVSSQPLAGNLRPLDVFSSIADDLRQVETAIEAALSTQETMLEEVSTHLLRSGGKRIRPALVILTSRFPGVDLKQVIDVAVAVELIHMATLVHDDVVDNADLRRGRPTVNALWNNQVSVLTGDYLFAKAFTLLADTGNNRVVRLMSEVVREMSQGELAQMASYFDVEQTEEDYYRRIARKTGYLIAEACRLGAVMAGAGEEQVQAVYDYGMGVGLSFQIADDLLDFFGDEETVGKPVCGDLKIGILTLPVIHGLAHAPRRAELRELILSRSIDDAAVARVKEILTESGSFDYARGKAREHIEKAVRALDHVPTLATRPALKTLAEFVINRKF</sequence>
<dbReference type="Proteomes" id="UP000732377">
    <property type="component" value="Unassembled WGS sequence"/>
</dbReference>
<evidence type="ECO:0000313" key="8">
    <source>
        <dbReference type="Proteomes" id="UP000732377"/>
    </source>
</evidence>
<protein>
    <submittedName>
        <fullName evidence="7">Polyprenyl synthetase family protein</fullName>
    </submittedName>
</protein>
<dbReference type="InterPro" id="IPR000092">
    <property type="entry name" value="Polyprenyl_synt"/>
</dbReference>
<keyword evidence="5" id="KW-0460">Magnesium</keyword>
<reference evidence="7" key="1">
    <citation type="submission" date="2017-11" db="EMBL/GenBank/DDBJ databases">
        <title>Three new genomes from thermophilic consortium.</title>
        <authorList>
            <person name="Quaggio R."/>
            <person name="Amgarten D."/>
            <person name="Setubal J.C."/>
        </authorList>
    </citation>
    <scope>NUCLEOTIDE SEQUENCE</scope>
    <source>
        <strain evidence="7">ZCTH01-B2</strain>
    </source>
</reference>
<proteinExistence type="inferred from homology"/>
<dbReference type="EMBL" id="PIUK01000089">
    <property type="protein sequence ID" value="MBY6276573.1"/>
    <property type="molecule type" value="Genomic_DNA"/>
</dbReference>
<dbReference type="SFLD" id="SFLDS00005">
    <property type="entry name" value="Isoprenoid_Synthase_Type_I"/>
    <property type="match status" value="1"/>
</dbReference>
<dbReference type="GO" id="GO:0004659">
    <property type="term" value="F:prenyltransferase activity"/>
    <property type="evidence" value="ECO:0007669"/>
    <property type="project" value="InterPro"/>
</dbReference>
<gene>
    <name evidence="7" type="ORF">CWE10_10215</name>
</gene>
<accession>A0A953I8Z0</accession>
<evidence type="ECO:0000256" key="3">
    <source>
        <dbReference type="ARBA" id="ARBA00022679"/>
    </source>
</evidence>
<comment type="cofactor">
    <cofactor evidence="1">
        <name>Mg(2+)</name>
        <dbReference type="ChEBI" id="CHEBI:18420"/>
    </cofactor>
</comment>
<evidence type="ECO:0000313" key="7">
    <source>
        <dbReference type="EMBL" id="MBY6276573.1"/>
    </source>
</evidence>
<dbReference type="GO" id="GO:0046872">
    <property type="term" value="F:metal ion binding"/>
    <property type="evidence" value="ECO:0007669"/>
    <property type="project" value="UniProtKB-KW"/>
</dbReference>
<evidence type="ECO:0000256" key="6">
    <source>
        <dbReference type="RuleBase" id="RU004466"/>
    </source>
</evidence>
<dbReference type="Gene3D" id="1.10.600.10">
    <property type="entry name" value="Farnesyl Diphosphate Synthase"/>
    <property type="match status" value="1"/>
</dbReference>
<dbReference type="PROSITE" id="PS00444">
    <property type="entry name" value="POLYPRENYL_SYNTHASE_2"/>
    <property type="match status" value="1"/>
</dbReference>